<sequence>MYQSLEEPAVAPQMPPGILNIPAWKSVCLVFIPSLVAFVLLDVTWISLVAGSIYKTVLGDVLRPTPDIPSGVLAWLCIVGTLYLFALPSSKNGLTALRQGALLGAGLYGCYEFTNLSILVPWTWGLALADTAWGSFVCGVACWIQHSLHRRVARG</sequence>
<dbReference type="InterPro" id="IPR018687">
    <property type="entry name" value="DUF2177_membr"/>
</dbReference>
<evidence type="ECO:0000313" key="3">
    <source>
        <dbReference type="Proteomes" id="UP000075714"/>
    </source>
</evidence>
<comment type="caution">
    <text evidence="2">The sequence shown here is derived from an EMBL/GenBank/DDBJ whole genome shotgun (WGS) entry which is preliminary data.</text>
</comment>
<feature type="transmembrane region" description="Helical" evidence="1">
    <location>
        <begin position="124"/>
        <end position="144"/>
    </location>
</feature>
<protein>
    <recommendedName>
        <fullName evidence="4">DUF2177 domain-containing protein</fullName>
    </recommendedName>
</protein>
<proteinExistence type="predicted"/>
<keyword evidence="1" id="KW-0472">Membrane</keyword>
<evidence type="ECO:0000256" key="1">
    <source>
        <dbReference type="SAM" id="Phobius"/>
    </source>
</evidence>
<reference evidence="3" key="1">
    <citation type="journal article" date="2016" name="Nat. Commun.">
        <title>The Gonium pectorale genome demonstrates co-option of cell cycle regulation during the evolution of multicellularity.</title>
        <authorList>
            <person name="Hanschen E.R."/>
            <person name="Marriage T.N."/>
            <person name="Ferris P.J."/>
            <person name="Hamaji T."/>
            <person name="Toyoda A."/>
            <person name="Fujiyama A."/>
            <person name="Neme R."/>
            <person name="Noguchi H."/>
            <person name="Minakuchi Y."/>
            <person name="Suzuki M."/>
            <person name="Kawai-Toyooka H."/>
            <person name="Smith D.R."/>
            <person name="Sparks H."/>
            <person name="Anderson J."/>
            <person name="Bakaric R."/>
            <person name="Luria V."/>
            <person name="Karger A."/>
            <person name="Kirschner M.W."/>
            <person name="Durand P.M."/>
            <person name="Michod R.E."/>
            <person name="Nozaki H."/>
            <person name="Olson B.J."/>
        </authorList>
    </citation>
    <scope>NUCLEOTIDE SEQUENCE [LARGE SCALE GENOMIC DNA]</scope>
    <source>
        <strain evidence="3">NIES-2863</strain>
    </source>
</reference>
<name>A0A150FX44_GONPE</name>
<feature type="transmembrane region" description="Helical" evidence="1">
    <location>
        <begin position="27"/>
        <end position="48"/>
    </location>
</feature>
<dbReference type="OrthoDB" id="530197at2759"/>
<dbReference type="AlphaFoldDB" id="A0A150FX44"/>
<evidence type="ECO:0000313" key="2">
    <source>
        <dbReference type="EMBL" id="KXZ42194.1"/>
    </source>
</evidence>
<organism evidence="2 3">
    <name type="scientific">Gonium pectorale</name>
    <name type="common">Green alga</name>
    <dbReference type="NCBI Taxonomy" id="33097"/>
    <lineage>
        <taxon>Eukaryota</taxon>
        <taxon>Viridiplantae</taxon>
        <taxon>Chlorophyta</taxon>
        <taxon>core chlorophytes</taxon>
        <taxon>Chlorophyceae</taxon>
        <taxon>CS clade</taxon>
        <taxon>Chlamydomonadales</taxon>
        <taxon>Volvocaceae</taxon>
        <taxon>Gonium</taxon>
    </lineage>
</organism>
<keyword evidence="1" id="KW-0812">Transmembrane</keyword>
<keyword evidence="1" id="KW-1133">Transmembrane helix</keyword>
<feature type="transmembrane region" description="Helical" evidence="1">
    <location>
        <begin position="68"/>
        <end position="88"/>
    </location>
</feature>
<accession>A0A150FX44</accession>
<dbReference type="Proteomes" id="UP000075714">
    <property type="component" value="Unassembled WGS sequence"/>
</dbReference>
<gene>
    <name evidence="2" type="ORF">GPECTOR_185g277</name>
</gene>
<evidence type="ECO:0008006" key="4">
    <source>
        <dbReference type="Google" id="ProtNLM"/>
    </source>
</evidence>
<dbReference type="EMBL" id="LSYV01000185">
    <property type="protein sequence ID" value="KXZ42194.1"/>
    <property type="molecule type" value="Genomic_DNA"/>
</dbReference>
<keyword evidence="3" id="KW-1185">Reference proteome</keyword>
<dbReference type="Pfam" id="PF09945">
    <property type="entry name" value="DUF2177"/>
    <property type="match status" value="1"/>
</dbReference>